<dbReference type="Gene3D" id="3.30.420.10">
    <property type="entry name" value="Ribonuclease H-like superfamily/Ribonuclease H"/>
    <property type="match status" value="1"/>
</dbReference>
<dbReference type="GO" id="GO:0005829">
    <property type="term" value="C:cytosol"/>
    <property type="evidence" value="ECO:0007669"/>
    <property type="project" value="TreeGrafter"/>
</dbReference>
<dbReference type="AlphaFoldDB" id="A0A2H0FLK1"/>
<dbReference type="GO" id="GO:0006310">
    <property type="term" value="P:DNA recombination"/>
    <property type="evidence" value="ECO:0007669"/>
    <property type="project" value="UniProtKB-KW"/>
</dbReference>
<name>A0A2H0FLK1_9BACT</name>
<dbReference type="PANTHER" id="PTHR10948:SF23">
    <property type="entry name" value="TRANSPOSASE INSI FOR INSERTION SEQUENCE ELEMENT IS30A-RELATED"/>
    <property type="match status" value="1"/>
</dbReference>
<comment type="caution">
    <text evidence="3">The sequence shown here is derived from an EMBL/GenBank/DDBJ whole genome shotgun (WGS) entry which is preliminary data.</text>
</comment>
<dbReference type="InterPro" id="IPR025246">
    <property type="entry name" value="IS30-like_HTH"/>
</dbReference>
<dbReference type="InterPro" id="IPR001584">
    <property type="entry name" value="Integrase_cat-core"/>
</dbReference>
<reference evidence="3 4" key="1">
    <citation type="submission" date="2017-09" db="EMBL/GenBank/DDBJ databases">
        <title>Depth-based differentiation of microbial function through sediment-hosted aquifers and enrichment of novel symbionts in the deep terrestrial subsurface.</title>
        <authorList>
            <person name="Probst A.J."/>
            <person name="Ladd B."/>
            <person name="Jarett J.K."/>
            <person name="Geller-Mcgrath D.E."/>
            <person name="Sieber C.M."/>
            <person name="Emerson J.B."/>
            <person name="Anantharaman K."/>
            <person name="Thomas B.C."/>
            <person name="Malmstrom R."/>
            <person name="Stieglmeier M."/>
            <person name="Klingl A."/>
            <person name="Woyke T."/>
            <person name="Ryan C.M."/>
            <person name="Banfield J.F."/>
        </authorList>
    </citation>
    <scope>NUCLEOTIDE SEQUENCE [LARGE SCALE GENOMIC DNA]</scope>
    <source>
        <strain evidence="3">CG18_big_fil_WC_8_21_14_2_50_37_10</strain>
    </source>
</reference>
<dbReference type="PANTHER" id="PTHR10948">
    <property type="entry name" value="TRANSPOSASE"/>
    <property type="match status" value="1"/>
</dbReference>
<dbReference type="SUPFAM" id="SSF53098">
    <property type="entry name" value="Ribonuclease H-like"/>
    <property type="match status" value="1"/>
</dbReference>
<evidence type="ECO:0000313" key="3">
    <source>
        <dbReference type="EMBL" id="PIQ07469.1"/>
    </source>
</evidence>
<sequence>MVRMEVSRIPKYRKLVKEDRILIARWRFEGYSRKRIAKLLGRAVSTVGREIQRNSFQGKVYEPLHAQSKADEKKERAWKAKQPLKNPQIYAYVLGKLRDGWSPEQISGRLKLEHPRDSSWQIGIETIYRFIYKKENQSRAWWEYLRRKQKRRRQKSGRKAQRTKIPDRVSIHERPGVVDKRKEIGHWEGDTIVGLGRKNGLHSAYERVSSLTRIQKMNSLKAEQASEAQLRIYRPLPKRARKSTTLDNGSEHVLHAKLKEELGMPTYFADPYSAWQRGGNENANLWIRYYFPKGTDFAKISEEEIQDVEWELNNRPRKRLGFKTPMEVFTKHLRGCSSC</sequence>
<dbReference type="InterPro" id="IPR053392">
    <property type="entry name" value="Transposase_IS30-like"/>
</dbReference>
<accession>A0A2H0FLK1</accession>
<dbReference type="GO" id="GO:0015074">
    <property type="term" value="P:DNA integration"/>
    <property type="evidence" value="ECO:0007669"/>
    <property type="project" value="InterPro"/>
</dbReference>
<proteinExistence type="predicted"/>
<dbReference type="EMBL" id="PCUC01000009">
    <property type="protein sequence ID" value="PIQ07469.1"/>
    <property type="molecule type" value="Genomic_DNA"/>
</dbReference>
<dbReference type="Pfam" id="PF13936">
    <property type="entry name" value="HTH_38"/>
    <property type="match status" value="1"/>
</dbReference>
<evidence type="ECO:0000259" key="2">
    <source>
        <dbReference type="PROSITE" id="PS50994"/>
    </source>
</evidence>
<dbReference type="Proteomes" id="UP000230778">
    <property type="component" value="Unassembled WGS sequence"/>
</dbReference>
<dbReference type="InterPro" id="IPR051917">
    <property type="entry name" value="Transposase-Integrase"/>
</dbReference>
<dbReference type="GO" id="GO:0032196">
    <property type="term" value="P:transposition"/>
    <property type="evidence" value="ECO:0007669"/>
    <property type="project" value="TreeGrafter"/>
</dbReference>
<dbReference type="NCBIfam" id="NF033563">
    <property type="entry name" value="transpos_IS30"/>
    <property type="match status" value="1"/>
</dbReference>
<evidence type="ECO:0000256" key="1">
    <source>
        <dbReference type="ARBA" id="ARBA00023172"/>
    </source>
</evidence>
<protein>
    <submittedName>
        <fullName evidence="3">IS30 family transposase</fullName>
    </submittedName>
</protein>
<dbReference type="PROSITE" id="PS50994">
    <property type="entry name" value="INTEGRASE"/>
    <property type="match status" value="1"/>
</dbReference>
<keyword evidence="1" id="KW-0233">DNA recombination</keyword>
<gene>
    <name evidence="3" type="ORF">COW72_00170</name>
</gene>
<dbReference type="InterPro" id="IPR012337">
    <property type="entry name" value="RNaseH-like_sf"/>
</dbReference>
<dbReference type="InterPro" id="IPR036397">
    <property type="entry name" value="RNaseH_sf"/>
</dbReference>
<feature type="domain" description="Integrase catalytic" evidence="2">
    <location>
        <begin position="171"/>
        <end position="333"/>
    </location>
</feature>
<evidence type="ECO:0000313" key="4">
    <source>
        <dbReference type="Proteomes" id="UP000230778"/>
    </source>
</evidence>
<dbReference type="GO" id="GO:0004803">
    <property type="term" value="F:transposase activity"/>
    <property type="evidence" value="ECO:0007669"/>
    <property type="project" value="TreeGrafter"/>
</dbReference>
<organism evidence="3 4">
    <name type="scientific">Candidatus Nealsonbacteria bacterium CG18_big_fil_WC_8_21_14_2_50_37_10</name>
    <dbReference type="NCBI Taxonomy" id="1974717"/>
    <lineage>
        <taxon>Bacteria</taxon>
        <taxon>Candidatus Nealsoniibacteriota</taxon>
    </lineage>
</organism>
<dbReference type="GO" id="GO:0003676">
    <property type="term" value="F:nucleic acid binding"/>
    <property type="evidence" value="ECO:0007669"/>
    <property type="project" value="InterPro"/>
</dbReference>